<proteinExistence type="predicted"/>
<protein>
    <submittedName>
        <fullName evidence="3">Alpha/beta fold hydrolase</fullName>
    </submittedName>
</protein>
<evidence type="ECO:0000313" key="4">
    <source>
        <dbReference type="Proteomes" id="UP000277094"/>
    </source>
</evidence>
<dbReference type="SUPFAM" id="SSF53474">
    <property type="entry name" value="alpha/beta-Hydrolases"/>
    <property type="match status" value="1"/>
</dbReference>
<dbReference type="Proteomes" id="UP000277094">
    <property type="component" value="Unassembled WGS sequence"/>
</dbReference>
<reference evidence="3 4" key="1">
    <citation type="submission" date="2018-11" db="EMBL/GenBank/DDBJ databases">
        <authorList>
            <person name="Li F."/>
        </authorList>
    </citation>
    <scope>NUCLEOTIDE SEQUENCE [LARGE SCALE GENOMIC DNA]</scope>
    <source>
        <strain evidence="3 4">KIS18-7</strain>
    </source>
</reference>
<feature type="region of interest" description="Disordered" evidence="1">
    <location>
        <begin position="1"/>
        <end position="48"/>
    </location>
</feature>
<dbReference type="PRINTS" id="PR00412">
    <property type="entry name" value="EPOXHYDRLASE"/>
</dbReference>
<keyword evidence="4" id="KW-1185">Reference proteome</keyword>
<dbReference type="PANTHER" id="PTHR43689">
    <property type="entry name" value="HYDROLASE"/>
    <property type="match status" value="1"/>
</dbReference>
<dbReference type="Pfam" id="PF00561">
    <property type="entry name" value="Abhydrolase_1"/>
    <property type="match status" value="1"/>
</dbReference>
<name>A0A3N0DIM3_9ACTN</name>
<dbReference type="InterPro" id="IPR029058">
    <property type="entry name" value="AB_hydrolase_fold"/>
</dbReference>
<evidence type="ECO:0000256" key="1">
    <source>
        <dbReference type="SAM" id="MobiDB-lite"/>
    </source>
</evidence>
<dbReference type="GO" id="GO:0016787">
    <property type="term" value="F:hydrolase activity"/>
    <property type="evidence" value="ECO:0007669"/>
    <property type="project" value="UniProtKB-KW"/>
</dbReference>
<dbReference type="AlphaFoldDB" id="A0A3N0DIM3"/>
<accession>A0A3N0DIM3</accession>
<feature type="domain" description="AB hydrolase-1" evidence="2">
    <location>
        <begin position="68"/>
        <end position="314"/>
    </location>
</feature>
<dbReference type="InterPro" id="IPR000639">
    <property type="entry name" value="Epox_hydrolase-like"/>
</dbReference>
<organism evidence="3 4">
    <name type="scientific">Nocardioides marmorisolisilvae</name>
    <dbReference type="NCBI Taxonomy" id="1542737"/>
    <lineage>
        <taxon>Bacteria</taxon>
        <taxon>Bacillati</taxon>
        <taxon>Actinomycetota</taxon>
        <taxon>Actinomycetes</taxon>
        <taxon>Propionibacteriales</taxon>
        <taxon>Nocardioidaceae</taxon>
        <taxon>Nocardioides</taxon>
    </lineage>
</organism>
<dbReference type="InterPro" id="IPR000073">
    <property type="entry name" value="AB_hydrolase_1"/>
</dbReference>
<keyword evidence="3" id="KW-0378">Hydrolase</keyword>
<gene>
    <name evidence="3" type="ORF">EFL95_18675</name>
</gene>
<dbReference type="Gene3D" id="3.40.50.1820">
    <property type="entry name" value="alpha/beta hydrolase"/>
    <property type="match status" value="1"/>
</dbReference>
<dbReference type="PANTHER" id="PTHR43689:SF8">
    <property type="entry name" value="ALPHA_BETA-HYDROLASES SUPERFAMILY PROTEIN"/>
    <property type="match status" value="1"/>
</dbReference>
<comment type="caution">
    <text evidence="3">The sequence shown here is derived from an EMBL/GenBank/DDBJ whole genome shotgun (WGS) entry which is preliminary data.</text>
</comment>
<dbReference type="EMBL" id="RJSG01000006">
    <property type="protein sequence ID" value="RNL75532.1"/>
    <property type="molecule type" value="Genomic_DNA"/>
</dbReference>
<evidence type="ECO:0000259" key="2">
    <source>
        <dbReference type="Pfam" id="PF00561"/>
    </source>
</evidence>
<dbReference type="PRINTS" id="PR00111">
    <property type="entry name" value="ABHYDROLASE"/>
</dbReference>
<evidence type="ECO:0000313" key="3">
    <source>
        <dbReference type="EMBL" id="RNL75532.1"/>
    </source>
</evidence>
<sequence>MAGAAELLHRRRHNPSPRPAQDAEVQPGQGAGQGLRVTTGGSAEGTSELEVGGVPLRVRISGPADGVPVLLIHGIARSLEDWTEAQDLLAASGHRVISTDLPGFGFSRRGKERPGLPAFGRAMAALLEAAGVTRPAHVVGNSLGGGVAMTLAVDHPGTVVSLTLVNSIGFGSDQHVSLAPMAYAALAGLPGLEKTFRPKTSEAGIALMQANFFDPSFATPERLREAGRLAKQRDYQATFLGTAATLGAPIVGIRAGWRRALLARVRESGIPVLVIWGDADKILPPTHYEAARAELPDAQGHLFADTGHMPQIEKTAEFVDVVTEFIAKLEATR</sequence>